<accession>A0A173RTQ2</accession>
<dbReference type="EMBL" id="CYYC01000003">
    <property type="protein sequence ID" value="CUM81321.1"/>
    <property type="molecule type" value="Genomic_DNA"/>
</dbReference>
<dbReference type="Proteomes" id="UP000095390">
    <property type="component" value="Unassembled WGS sequence"/>
</dbReference>
<reference evidence="4 5" key="1">
    <citation type="submission" date="2015-09" db="EMBL/GenBank/DDBJ databases">
        <authorList>
            <consortium name="Pathogen Informatics"/>
        </authorList>
    </citation>
    <scope>NUCLEOTIDE SEQUENCE [LARGE SCALE GENOMIC DNA]</scope>
    <source>
        <strain evidence="3 5">2789STDY5834835</strain>
        <strain evidence="2 4">2789STDY5834966</strain>
    </source>
</reference>
<protein>
    <recommendedName>
        <fullName evidence="1">HTH cro/C1-type domain-containing protein</fullName>
    </recommendedName>
</protein>
<evidence type="ECO:0000313" key="3">
    <source>
        <dbReference type="EMBL" id="CUP09639.1"/>
    </source>
</evidence>
<evidence type="ECO:0000313" key="5">
    <source>
        <dbReference type="Proteomes" id="UP000095679"/>
    </source>
</evidence>
<dbReference type="PROSITE" id="PS50943">
    <property type="entry name" value="HTH_CROC1"/>
    <property type="match status" value="1"/>
</dbReference>
<dbReference type="GO" id="GO:0003677">
    <property type="term" value="F:DNA binding"/>
    <property type="evidence" value="ECO:0007669"/>
    <property type="project" value="InterPro"/>
</dbReference>
<dbReference type="RefSeq" id="WP_005344484.1">
    <property type="nucleotide sequence ID" value="NZ_BLYK01000083.1"/>
</dbReference>
<dbReference type="SUPFAM" id="SSF47413">
    <property type="entry name" value="lambda repressor-like DNA-binding domains"/>
    <property type="match status" value="1"/>
</dbReference>
<organism evidence="2 4">
    <name type="scientific">Anaerobutyricum hallii</name>
    <dbReference type="NCBI Taxonomy" id="39488"/>
    <lineage>
        <taxon>Bacteria</taxon>
        <taxon>Bacillati</taxon>
        <taxon>Bacillota</taxon>
        <taxon>Clostridia</taxon>
        <taxon>Lachnospirales</taxon>
        <taxon>Lachnospiraceae</taxon>
        <taxon>Anaerobutyricum</taxon>
    </lineage>
</organism>
<evidence type="ECO:0000259" key="1">
    <source>
        <dbReference type="PROSITE" id="PS50943"/>
    </source>
</evidence>
<dbReference type="InterPro" id="IPR001387">
    <property type="entry name" value="Cro/C1-type_HTH"/>
</dbReference>
<evidence type="ECO:0000313" key="4">
    <source>
        <dbReference type="Proteomes" id="UP000095390"/>
    </source>
</evidence>
<dbReference type="EMBL" id="CYZL01000041">
    <property type="protein sequence ID" value="CUP09639.1"/>
    <property type="molecule type" value="Genomic_DNA"/>
</dbReference>
<dbReference type="AlphaFoldDB" id="A0A173RTQ2"/>
<sequence length="132" mass="15573">MRNDNIARSLRYYRNVNHKSIDDIIAFLREHDYDVSEKTIYAWENGSNQPRADILMLLCEYYQIDDVLTAFGYRDAETSFLQDPLSVSEISLIKSYREHKEMQPAVHKLLDLPAPVTRTRRKRKPKKSNPEV</sequence>
<feature type="domain" description="HTH cro/C1-type" evidence="1">
    <location>
        <begin position="34"/>
        <end position="68"/>
    </location>
</feature>
<gene>
    <name evidence="3" type="ORF">ERS852450_03062</name>
    <name evidence="2" type="ORF">ERS852578_00405</name>
</gene>
<proteinExistence type="predicted"/>
<dbReference type="Gene3D" id="1.10.260.40">
    <property type="entry name" value="lambda repressor-like DNA-binding domains"/>
    <property type="match status" value="1"/>
</dbReference>
<dbReference type="GeneID" id="75046962"/>
<name>A0A173RTQ2_9FIRM</name>
<dbReference type="Proteomes" id="UP000095679">
    <property type="component" value="Unassembled WGS sequence"/>
</dbReference>
<dbReference type="InterPro" id="IPR010982">
    <property type="entry name" value="Lambda_DNA-bd_dom_sf"/>
</dbReference>
<evidence type="ECO:0000313" key="2">
    <source>
        <dbReference type="EMBL" id="CUM81321.1"/>
    </source>
</evidence>